<name>A0A2V1GZ86_9GAMM</name>
<dbReference type="PROSITE" id="PS00676">
    <property type="entry name" value="SIGMA54_INTERACT_2"/>
    <property type="match status" value="1"/>
</dbReference>
<organism evidence="8 9">
    <name type="scientific">Pelagibaculum spongiae</name>
    <dbReference type="NCBI Taxonomy" id="2080658"/>
    <lineage>
        <taxon>Bacteria</taxon>
        <taxon>Pseudomonadati</taxon>
        <taxon>Pseudomonadota</taxon>
        <taxon>Gammaproteobacteria</taxon>
        <taxon>Oceanospirillales</taxon>
        <taxon>Pelagibaculum</taxon>
    </lineage>
</organism>
<dbReference type="Gene3D" id="1.10.10.60">
    <property type="entry name" value="Homeodomain-like"/>
    <property type="match status" value="1"/>
</dbReference>
<dbReference type="InterPro" id="IPR002078">
    <property type="entry name" value="Sigma_54_int"/>
</dbReference>
<dbReference type="Pfam" id="PF02954">
    <property type="entry name" value="HTH_8"/>
    <property type="match status" value="1"/>
</dbReference>
<proteinExistence type="predicted"/>
<dbReference type="Gene3D" id="3.40.50.300">
    <property type="entry name" value="P-loop containing nucleotide triphosphate hydrolases"/>
    <property type="match status" value="1"/>
</dbReference>
<sequence length="368" mass="41443">MAVKKGLIGNSSAFLEMMESVSRFARHQRSVLVVGERGTGKEAIADRLHYLSPRWQQQLVKVNCAAFSDELLDSELFGYEAGAFTGAQRKRDGLFHAASGGTLFLDELATMGSKLQEKLLRVIEYGEYYRVGGSETVTVDVRVVAATNEDLPGLARQGKFRHDLLDRLAFDVLALPPLRFRDEDILRLASHFAFAMASELGWESFAGFSVQAQQALNDYQWPGNVRELKNVVERSVCRQEALGNNQENQLLNLVVFDPFDSPWLSGLSGLSVDFDQLDMTQDTPNMPLDLQLENKTLGEVEKLQHLLEQKQAIDLKSCLSKIEKQLIETALLTNHRQQQKTAEQLQLSYDQLRARIKKYSKESHIPAI</sequence>
<dbReference type="SUPFAM" id="SSF52540">
    <property type="entry name" value="P-loop containing nucleoside triphosphate hydrolases"/>
    <property type="match status" value="1"/>
</dbReference>
<evidence type="ECO:0000256" key="5">
    <source>
        <dbReference type="ARBA" id="ARBA00023163"/>
    </source>
</evidence>
<dbReference type="GO" id="GO:0006355">
    <property type="term" value="P:regulation of DNA-templated transcription"/>
    <property type="evidence" value="ECO:0007669"/>
    <property type="project" value="InterPro"/>
</dbReference>
<dbReference type="InterPro" id="IPR002197">
    <property type="entry name" value="HTH_Fis"/>
</dbReference>
<dbReference type="Pfam" id="PF00158">
    <property type="entry name" value="Sigma54_activat"/>
    <property type="match status" value="1"/>
</dbReference>
<keyword evidence="6" id="KW-0175">Coiled coil</keyword>
<evidence type="ECO:0000259" key="7">
    <source>
        <dbReference type="PROSITE" id="PS50045"/>
    </source>
</evidence>
<dbReference type="OrthoDB" id="9804019at2"/>
<keyword evidence="4" id="KW-0238">DNA-binding</keyword>
<dbReference type="EMBL" id="QDDL01000002">
    <property type="protein sequence ID" value="PVZ70274.1"/>
    <property type="molecule type" value="Genomic_DNA"/>
</dbReference>
<dbReference type="InterPro" id="IPR014317">
    <property type="entry name" value="Transcription_activator_PspF"/>
</dbReference>
<dbReference type="Pfam" id="PF25601">
    <property type="entry name" value="AAA_lid_14"/>
    <property type="match status" value="1"/>
</dbReference>
<dbReference type="InterPro" id="IPR009057">
    <property type="entry name" value="Homeodomain-like_sf"/>
</dbReference>
<evidence type="ECO:0000256" key="2">
    <source>
        <dbReference type="ARBA" id="ARBA00022840"/>
    </source>
</evidence>
<dbReference type="AlphaFoldDB" id="A0A2V1GZ86"/>
<accession>A0A2V1GZ86</accession>
<evidence type="ECO:0000256" key="3">
    <source>
        <dbReference type="ARBA" id="ARBA00023015"/>
    </source>
</evidence>
<dbReference type="InterPro" id="IPR025944">
    <property type="entry name" value="Sigma_54_int_dom_CS"/>
</dbReference>
<keyword evidence="5" id="KW-0804">Transcription</keyword>
<keyword evidence="9" id="KW-1185">Reference proteome</keyword>
<dbReference type="GO" id="GO:0005524">
    <property type="term" value="F:ATP binding"/>
    <property type="evidence" value="ECO:0007669"/>
    <property type="project" value="UniProtKB-KW"/>
</dbReference>
<dbReference type="InterPro" id="IPR058031">
    <property type="entry name" value="AAA_lid_NorR"/>
</dbReference>
<dbReference type="PROSITE" id="PS50045">
    <property type="entry name" value="SIGMA54_INTERACT_4"/>
    <property type="match status" value="1"/>
</dbReference>
<dbReference type="FunFam" id="3.40.50.300:FF:000006">
    <property type="entry name" value="DNA-binding transcriptional regulator NtrC"/>
    <property type="match status" value="1"/>
</dbReference>
<dbReference type="PROSITE" id="PS00688">
    <property type="entry name" value="SIGMA54_INTERACT_3"/>
    <property type="match status" value="1"/>
</dbReference>
<dbReference type="Gene3D" id="1.10.8.60">
    <property type="match status" value="1"/>
</dbReference>
<keyword evidence="3" id="KW-0805">Transcription regulation</keyword>
<feature type="domain" description="Sigma-54 factor interaction" evidence="7">
    <location>
        <begin position="7"/>
        <end position="237"/>
    </location>
</feature>
<feature type="coiled-coil region" evidence="6">
    <location>
        <begin position="335"/>
        <end position="362"/>
    </location>
</feature>
<comment type="caution">
    <text evidence="8">The sequence shown here is derived from an EMBL/GenBank/DDBJ whole genome shotgun (WGS) entry which is preliminary data.</text>
</comment>
<dbReference type="RefSeq" id="WP_116686347.1">
    <property type="nucleotide sequence ID" value="NZ_CAWNYD010000002.1"/>
</dbReference>
<dbReference type="CDD" id="cd00009">
    <property type="entry name" value="AAA"/>
    <property type="match status" value="1"/>
</dbReference>
<reference evidence="8 9" key="1">
    <citation type="submission" date="2018-04" db="EMBL/GenBank/DDBJ databases">
        <title>Thalassorhabdus spongiae gen. nov., sp. nov., isolated from a marine sponge in South-West Iceland.</title>
        <authorList>
            <person name="Knobloch S."/>
            <person name="Daussin A."/>
            <person name="Johannsson R."/>
            <person name="Marteinsson V.T."/>
        </authorList>
    </citation>
    <scope>NUCLEOTIDE SEQUENCE [LARGE SCALE GENOMIC DNA]</scope>
    <source>
        <strain evidence="8 9">Hp12</strain>
    </source>
</reference>
<dbReference type="InterPro" id="IPR027417">
    <property type="entry name" value="P-loop_NTPase"/>
</dbReference>
<keyword evidence="2" id="KW-0067">ATP-binding</keyword>
<protein>
    <submittedName>
        <fullName evidence="8">Phage shock protein operon transcriptional activator</fullName>
    </submittedName>
</protein>
<evidence type="ECO:0000313" key="9">
    <source>
        <dbReference type="Proteomes" id="UP000244906"/>
    </source>
</evidence>
<dbReference type="NCBIfam" id="TIGR02974">
    <property type="entry name" value="phageshock_pspF"/>
    <property type="match status" value="1"/>
</dbReference>
<dbReference type="InterPro" id="IPR003593">
    <property type="entry name" value="AAA+_ATPase"/>
</dbReference>
<dbReference type="Proteomes" id="UP000244906">
    <property type="component" value="Unassembled WGS sequence"/>
</dbReference>
<evidence type="ECO:0000256" key="4">
    <source>
        <dbReference type="ARBA" id="ARBA00023125"/>
    </source>
</evidence>
<dbReference type="InterPro" id="IPR025943">
    <property type="entry name" value="Sigma_54_int_dom_ATP-bd_2"/>
</dbReference>
<dbReference type="PANTHER" id="PTHR32071">
    <property type="entry name" value="TRANSCRIPTIONAL REGULATORY PROTEIN"/>
    <property type="match status" value="1"/>
</dbReference>
<evidence type="ECO:0000313" key="8">
    <source>
        <dbReference type="EMBL" id="PVZ70274.1"/>
    </source>
</evidence>
<dbReference type="SMART" id="SM00382">
    <property type="entry name" value="AAA"/>
    <property type="match status" value="1"/>
</dbReference>
<evidence type="ECO:0000256" key="6">
    <source>
        <dbReference type="SAM" id="Coils"/>
    </source>
</evidence>
<gene>
    <name evidence="8" type="primary">pspF</name>
    <name evidence="8" type="ORF">DC094_06660</name>
</gene>
<dbReference type="SUPFAM" id="SSF46689">
    <property type="entry name" value="Homeodomain-like"/>
    <property type="match status" value="1"/>
</dbReference>
<dbReference type="GO" id="GO:0043565">
    <property type="term" value="F:sequence-specific DNA binding"/>
    <property type="evidence" value="ECO:0007669"/>
    <property type="project" value="InterPro"/>
</dbReference>
<dbReference type="PANTHER" id="PTHR32071:SF38">
    <property type="entry name" value="PSP OPERON TRANSCRIPTIONAL ACTIVATOR"/>
    <property type="match status" value="1"/>
</dbReference>
<evidence type="ECO:0000256" key="1">
    <source>
        <dbReference type="ARBA" id="ARBA00022741"/>
    </source>
</evidence>
<keyword evidence="1" id="KW-0547">Nucleotide-binding</keyword>